<keyword evidence="6 8" id="KW-0472">Membrane</keyword>
<evidence type="ECO:0000256" key="4">
    <source>
        <dbReference type="ARBA" id="ARBA00022692"/>
    </source>
</evidence>
<evidence type="ECO:0000259" key="9">
    <source>
        <dbReference type="Pfam" id="PF00482"/>
    </source>
</evidence>
<evidence type="ECO:0000256" key="8">
    <source>
        <dbReference type="SAM" id="Phobius"/>
    </source>
</evidence>
<dbReference type="AlphaFoldDB" id="A0A6J7BFR0"/>
<evidence type="ECO:0000256" key="6">
    <source>
        <dbReference type="ARBA" id="ARBA00023136"/>
    </source>
</evidence>
<dbReference type="EMBL" id="CAFAZX010000055">
    <property type="protein sequence ID" value="CAB4843984.1"/>
    <property type="molecule type" value="Genomic_DNA"/>
</dbReference>
<feature type="domain" description="Type II secretion system protein GspF" evidence="9">
    <location>
        <begin position="337"/>
        <end position="457"/>
    </location>
</feature>
<feature type="transmembrane region" description="Helical" evidence="8">
    <location>
        <begin position="440"/>
        <end position="464"/>
    </location>
</feature>
<dbReference type="InterPro" id="IPR042094">
    <property type="entry name" value="T2SS_GspF_sf"/>
</dbReference>
<protein>
    <submittedName>
        <fullName evidence="10">Unannotated protein</fullName>
    </submittedName>
</protein>
<reference evidence="10" key="1">
    <citation type="submission" date="2020-05" db="EMBL/GenBank/DDBJ databases">
        <authorList>
            <person name="Chiriac C."/>
            <person name="Salcher M."/>
            <person name="Ghai R."/>
            <person name="Kavagutti S V."/>
        </authorList>
    </citation>
    <scope>NUCLEOTIDE SEQUENCE</scope>
</reference>
<evidence type="ECO:0000256" key="7">
    <source>
        <dbReference type="SAM" id="MobiDB-lite"/>
    </source>
</evidence>
<feature type="transmembrane region" description="Helical" evidence="8">
    <location>
        <begin position="234"/>
        <end position="256"/>
    </location>
</feature>
<dbReference type="GO" id="GO:0005886">
    <property type="term" value="C:plasma membrane"/>
    <property type="evidence" value="ECO:0007669"/>
    <property type="project" value="UniProtKB-SubCell"/>
</dbReference>
<dbReference type="GO" id="GO:0015628">
    <property type="term" value="P:protein secretion by the type II secretion system"/>
    <property type="evidence" value="ECO:0007669"/>
    <property type="project" value="TreeGrafter"/>
</dbReference>
<sequence length="468" mass="50691">MEQLTEQLQIPVGQAPLVQISSSMQRPTLVTTVPVEEPTSKKFAMPKLTLTKPKSKAKGKKTDPSAPRAMKNYKYTGINAEGESVSGSLKAATHSDVDYKLREEGLQNLHIQVAQAWYEIEFGKTVPPDVLLQFTRQLASFTTAGIPAARGLAILAETTEHKKMKEILEGLVVEIEGGATLSESIGRYTHVFPDYYATILGAAERSGDLPGALRTLNSYIERDLRSRRAVRSAMSYPIVLVLLAGVAVTVLSVIVLPRFESFFSTLGAELPLTTRILLTTTRFVGSFWWAMAIVAIGSVVGIVAMGRNPKGRLMLDRALLKTPIFGKIFSLIALERFCRVLSTLVRTDVPLPDALELAGRATGNTVFETVIAEARVQVLNGEGLATPLGESGIFPSAAIQIFRVGEESGELESQLEQASSYYGDELDHKMKNFTALIEPITLIVLGGGVGFVAVALISAMYGIYSGIK</sequence>
<feature type="transmembrane region" description="Helical" evidence="8">
    <location>
        <begin position="287"/>
        <end position="305"/>
    </location>
</feature>
<dbReference type="PRINTS" id="PR00812">
    <property type="entry name" value="BCTERIALGSPF"/>
</dbReference>
<accession>A0A6J7BFR0</accession>
<evidence type="ECO:0000256" key="1">
    <source>
        <dbReference type="ARBA" id="ARBA00004651"/>
    </source>
</evidence>
<dbReference type="InterPro" id="IPR003004">
    <property type="entry name" value="GspF/PilC"/>
</dbReference>
<dbReference type="Gene3D" id="1.20.81.30">
    <property type="entry name" value="Type II secretion system (T2SS), domain F"/>
    <property type="match status" value="2"/>
</dbReference>
<name>A0A6J7BFR0_9ZZZZ</name>
<dbReference type="Pfam" id="PF00482">
    <property type="entry name" value="T2SSF"/>
    <property type="match status" value="2"/>
</dbReference>
<keyword evidence="3" id="KW-1003">Cell membrane</keyword>
<proteinExistence type="inferred from homology"/>
<evidence type="ECO:0000256" key="2">
    <source>
        <dbReference type="ARBA" id="ARBA00005745"/>
    </source>
</evidence>
<keyword evidence="4 8" id="KW-0812">Transmembrane</keyword>
<feature type="domain" description="Type II secretion system protein GspF" evidence="9">
    <location>
        <begin position="134"/>
        <end position="257"/>
    </location>
</feature>
<evidence type="ECO:0000256" key="5">
    <source>
        <dbReference type="ARBA" id="ARBA00022989"/>
    </source>
</evidence>
<dbReference type="PANTHER" id="PTHR30012">
    <property type="entry name" value="GENERAL SECRETION PATHWAY PROTEIN"/>
    <property type="match status" value="1"/>
</dbReference>
<gene>
    <name evidence="10" type="ORF">UFOPK3241_00964</name>
</gene>
<comment type="similarity">
    <text evidence="2">Belongs to the GSP F family.</text>
</comment>
<organism evidence="10">
    <name type="scientific">freshwater metagenome</name>
    <dbReference type="NCBI Taxonomy" id="449393"/>
    <lineage>
        <taxon>unclassified sequences</taxon>
        <taxon>metagenomes</taxon>
        <taxon>ecological metagenomes</taxon>
    </lineage>
</organism>
<feature type="region of interest" description="Disordered" evidence="7">
    <location>
        <begin position="48"/>
        <end position="69"/>
    </location>
</feature>
<evidence type="ECO:0000313" key="10">
    <source>
        <dbReference type="EMBL" id="CAB4843984.1"/>
    </source>
</evidence>
<keyword evidence="5 8" id="KW-1133">Transmembrane helix</keyword>
<dbReference type="InterPro" id="IPR018076">
    <property type="entry name" value="T2SS_GspF_dom"/>
</dbReference>
<dbReference type="PANTHER" id="PTHR30012:SF4">
    <property type="entry name" value="MSHA BIOGENESIS PROTEIN MSHG"/>
    <property type="match status" value="1"/>
</dbReference>
<comment type="subcellular location">
    <subcellularLocation>
        <location evidence="1">Cell membrane</location>
        <topology evidence="1">Multi-pass membrane protein</topology>
    </subcellularLocation>
</comment>
<evidence type="ECO:0000256" key="3">
    <source>
        <dbReference type="ARBA" id="ARBA00022475"/>
    </source>
</evidence>